<dbReference type="RefSeq" id="WP_377615095.1">
    <property type="nucleotide sequence ID" value="NZ_JBHUEJ010000037.1"/>
</dbReference>
<comment type="caution">
    <text evidence="2">The sequence shown here is derived from an EMBL/GenBank/DDBJ whole genome shotgun (WGS) entry which is preliminary data.</text>
</comment>
<proteinExistence type="predicted"/>
<protein>
    <submittedName>
        <fullName evidence="2">Uncharacterized protein</fullName>
    </submittedName>
</protein>
<gene>
    <name evidence="2" type="ORF">ACFSF0_16945</name>
</gene>
<name>A0ABW4KXG8_9BURK</name>
<sequence>MKQMANASRGFWRSVLRLVVGLAAGSCVCALADAPQESRALCQRALSTLFKGSQPTVLVVLSPRMPLALQEWRRMQVTAEDDGFQVLAMRDPRIPDGEWAQALTKVASDGLTDIGLIAQTTAADCGLLNHTPSALVGRCGAVHPWPILGVMPSDFWADTLHSRLGQLAGEGCK</sequence>
<keyword evidence="1" id="KW-0732">Signal</keyword>
<dbReference type="Proteomes" id="UP001597304">
    <property type="component" value="Unassembled WGS sequence"/>
</dbReference>
<reference evidence="3" key="1">
    <citation type="journal article" date="2019" name="Int. J. Syst. Evol. Microbiol.">
        <title>The Global Catalogue of Microorganisms (GCM) 10K type strain sequencing project: providing services to taxonomists for standard genome sequencing and annotation.</title>
        <authorList>
            <consortium name="The Broad Institute Genomics Platform"/>
            <consortium name="The Broad Institute Genome Sequencing Center for Infectious Disease"/>
            <person name="Wu L."/>
            <person name="Ma J."/>
        </authorList>
    </citation>
    <scope>NUCLEOTIDE SEQUENCE [LARGE SCALE GENOMIC DNA]</scope>
    <source>
        <strain evidence="3">LMG 29247</strain>
    </source>
</reference>
<evidence type="ECO:0000256" key="1">
    <source>
        <dbReference type="SAM" id="SignalP"/>
    </source>
</evidence>
<dbReference type="EMBL" id="JBHUEJ010000037">
    <property type="protein sequence ID" value="MFD1712294.1"/>
    <property type="molecule type" value="Genomic_DNA"/>
</dbReference>
<keyword evidence="3" id="KW-1185">Reference proteome</keyword>
<evidence type="ECO:0000313" key="2">
    <source>
        <dbReference type="EMBL" id="MFD1712294.1"/>
    </source>
</evidence>
<feature type="chain" id="PRO_5047187355" evidence="1">
    <location>
        <begin position="33"/>
        <end position="173"/>
    </location>
</feature>
<organism evidence="2 3">
    <name type="scientific">Ottowia flava</name>
    <dbReference type="NCBI Taxonomy" id="2675430"/>
    <lineage>
        <taxon>Bacteria</taxon>
        <taxon>Pseudomonadati</taxon>
        <taxon>Pseudomonadota</taxon>
        <taxon>Betaproteobacteria</taxon>
        <taxon>Burkholderiales</taxon>
        <taxon>Comamonadaceae</taxon>
        <taxon>Ottowia</taxon>
    </lineage>
</organism>
<accession>A0ABW4KXG8</accession>
<evidence type="ECO:0000313" key="3">
    <source>
        <dbReference type="Proteomes" id="UP001597304"/>
    </source>
</evidence>
<feature type="signal peptide" evidence="1">
    <location>
        <begin position="1"/>
        <end position="32"/>
    </location>
</feature>